<name>A0ACB9B6H9_ARCLA</name>
<protein>
    <submittedName>
        <fullName evidence="1">Uncharacterized protein</fullName>
    </submittedName>
</protein>
<reference evidence="1 2" key="2">
    <citation type="journal article" date="2022" name="Mol. Ecol. Resour.">
        <title>The genomes of chicory, endive, great burdock and yacon provide insights into Asteraceae paleo-polyploidization history and plant inulin production.</title>
        <authorList>
            <person name="Fan W."/>
            <person name="Wang S."/>
            <person name="Wang H."/>
            <person name="Wang A."/>
            <person name="Jiang F."/>
            <person name="Liu H."/>
            <person name="Zhao H."/>
            <person name="Xu D."/>
            <person name="Zhang Y."/>
        </authorList>
    </citation>
    <scope>NUCLEOTIDE SEQUENCE [LARGE SCALE GENOMIC DNA]</scope>
    <source>
        <strain evidence="2">cv. Niubang</strain>
    </source>
</reference>
<keyword evidence="2" id="KW-1185">Reference proteome</keyword>
<evidence type="ECO:0000313" key="2">
    <source>
        <dbReference type="Proteomes" id="UP001055879"/>
    </source>
</evidence>
<comment type="caution">
    <text evidence="1">The sequence shown here is derived from an EMBL/GenBank/DDBJ whole genome shotgun (WGS) entry which is preliminary data.</text>
</comment>
<dbReference type="EMBL" id="CM042052">
    <property type="protein sequence ID" value="KAI3718094.1"/>
    <property type="molecule type" value="Genomic_DNA"/>
</dbReference>
<organism evidence="1 2">
    <name type="scientific">Arctium lappa</name>
    <name type="common">Greater burdock</name>
    <name type="synonym">Lappa major</name>
    <dbReference type="NCBI Taxonomy" id="4217"/>
    <lineage>
        <taxon>Eukaryota</taxon>
        <taxon>Viridiplantae</taxon>
        <taxon>Streptophyta</taxon>
        <taxon>Embryophyta</taxon>
        <taxon>Tracheophyta</taxon>
        <taxon>Spermatophyta</taxon>
        <taxon>Magnoliopsida</taxon>
        <taxon>eudicotyledons</taxon>
        <taxon>Gunneridae</taxon>
        <taxon>Pentapetalae</taxon>
        <taxon>asterids</taxon>
        <taxon>campanulids</taxon>
        <taxon>Asterales</taxon>
        <taxon>Asteraceae</taxon>
        <taxon>Carduoideae</taxon>
        <taxon>Cardueae</taxon>
        <taxon>Arctiinae</taxon>
        <taxon>Arctium</taxon>
    </lineage>
</organism>
<gene>
    <name evidence="1" type="ORF">L6452_18944</name>
</gene>
<evidence type="ECO:0000313" key="1">
    <source>
        <dbReference type="EMBL" id="KAI3718094.1"/>
    </source>
</evidence>
<proteinExistence type="predicted"/>
<sequence>MGAAKLRLTTEVPKKPAFSKVVGGSLVSSSLSFFPLEDKVWVPKPKDKKEGKNAARTGATSSKQNEKVAIRSDDNDMTTMAPTQAMHDAVDPVGNENTDQSLQAGTSSNGMPTGENVPKTHPTDLTCNEIP</sequence>
<dbReference type="Proteomes" id="UP001055879">
    <property type="component" value="Linkage Group LG06"/>
</dbReference>
<reference evidence="2" key="1">
    <citation type="journal article" date="2022" name="Mol. Ecol. Resour.">
        <title>The genomes of chicory, endive, great burdock and yacon provide insights into Asteraceae palaeo-polyploidization history and plant inulin production.</title>
        <authorList>
            <person name="Fan W."/>
            <person name="Wang S."/>
            <person name="Wang H."/>
            <person name="Wang A."/>
            <person name="Jiang F."/>
            <person name="Liu H."/>
            <person name="Zhao H."/>
            <person name="Xu D."/>
            <person name="Zhang Y."/>
        </authorList>
    </citation>
    <scope>NUCLEOTIDE SEQUENCE [LARGE SCALE GENOMIC DNA]</scope>
    <source>
        <strain evidence="2">cv. Niubang</strain>
    </source>
</reference>
<accession>A0ACB9B6H9</accession>